<evidence type="ECO:0000256" key="3">
    <source>
        <dbReference type="ARBA" id="ARBA00023237"/>
    </source>
</evidence>
<comment type="subcellular location">
    <subcellularLocation>
        <location evidence="1">Cell outer membrane</location>
    </subcellularLocation>
</comment>
<dbReference type="EMBL" id="SRID01000168">
    <property type="protein sequence ID" value="TGB06487.1"/>
    <property type="molecule type" value="Genomic_DNA"/>
</dbReference>
<keyword evidence="7" id="KW-1185">Reference proteome</keyword>
<gene>
    <name evidence="6" type="ORF">E4099_18195</name>
</gene>
<dbReference type="AlphaFoldDB" id="A0A4Z0HAC5"/>
<comment type="caution">
    <text evidence="6">The sequence shown here is derived from an EMBL/GenBank/DDBJ whole genome shotgun (WGS) entry which is preliminary data.</text>
</comment>
<dbReference type="CDD" id="cd07185">
    <property type="entry name" value="OmpA_C-like"/>
    <property type="match status" value="1"/>
</dbReference>
<feature type="domain" description="OmpA-like" evidence="5">
    <location>
        <begin position="61"/>
        <end position="178"/>
    </location>
</feature>
<dbReference type="SUPFAM" id="SSF103088">
    <property type="entry name" value="OmpA-like"/>
    <property type="match status" value="1"/>
</dbReference>
<dbReference type="InterPro" id="IPR006664">
    <property type="entry name" value="OMP_bac"/>
</dbReference>
<evidence type="ECO:0000256" key="4">
    <source>
        <dbReference type="PROSITE-ProRule" id="PRU00473"/>
    </source>
</evidence>
<keyword evidence="3" id="KW-0998">Cell outer membrane</keyword>
<protein>
    <submittedName>
        <fullName evidence="6">OmpA family protein</fullName>
    </submittedName>
</protein>
<dbReference type="InterPro" id="IPR006665">
    <property type="entry name" value="OmpA-like"/>
</dbReference>
<dbReference type="OrthoDB" id="9782229at2"/>
<sequence>RDLLLCDRRQRQLCIRDRVRIDPSDPDLRLADGAELAPGRVLDITSVVETDDGGERREDTDEKVTFALQAEVLFGKDSATLGRAAASRIREVAAEIRTQHATTVRVFGFTDSLGSAAHGVQLSKRRADAVQRALARHLDSTIRYEIRGYGEQYPIADNATEEGRRKNRRVEVGFARAS</sequence>
<dbReference type="GO" id="GO:0009279">
    <property type="term" value="C:cell outer membrane"/>
    <property type="evidence" value="ECO:0007669"/>
    <property type="project" value="UniProtKB-SubCell"/>
</dbReference>
<dbReference type="Pfam" id="PF00691">
    <property type="entry name" value="OmpA"/>
    <property type="match status" value="1"/>
</dbReference>
<dbReference type="PROSITE" id="PS51123">
    <property type="entry name" value="OMPA_2"/>
    <property type="match status" value="1"/>
</dbReference>
<evidence type="ECO:0000313" key="7">
    <source>
        <dbReference type="Proteomes" id="UP000297948"/>
    </source>
</evidence>
<proteinExistence type="predicted"/>
<evidence type="ECO:0000313" key="6">
    <source>
        <dbReference type="EMBL" id="TGB06487.1"/>
    </source>
</evidence>
<dbReference type="PANTHER" id="PTHR30329:SF21">
    <property type="entry name" value="LIPOPROTEIN YIAD-RELATED"/>
    <property type="match status" value="1"/>
</dbReference>
<dbReference type="PANTHER" id="PTHR30329">
    <property type="entry name" value="STATOR ELEMENT OF FLAGELLAR MOTOR COMPLEX"/>
    <property type="match status" value="1"/>
</dbReference>
<evidence type="ECO:0000259" key="5">
    <source>
        <dbReference type="PROSITE" id="PS51123"/>
    </source>
</evidence>
<feature type="non-terminal residue" evidence="6">
    <location>
        <position position="1"/>
    </location>
</feature>
<dbReference type="InterPro" id="IPR036737">
    <property type="entry name" value="OmpA-like_sf"/>
</dbReference>
<accession>A0A4Z0HAC5</accession>
<dbReference type="Proteomes" id="UP000297948">
    <property type="component" value="Unassembled WGS sequence"/>
</dbReference>
<evidence type="ECO:0000256" key="2">
    <source>
        <dbReference type="ARBA" id="ARBA00023136"/>
    </source>
</evidence>
<dbReference type="InterPro" id="IPR050330">
    <property type="entry name" value="Bact_OuterMem_StrucFunc"/>
</dbReference>
<dbReference type="PRINTS" id="PR01023">
    <property type="entry name" value="NAFLGMOTY"/>
</dbReference>
<keyword evidence="2 4" id="KW-0472">Membrane</keyword>
<name>A0A4Z0HAC5_9ACTN</name>
<dbReference type="PRINTS" id="PR01021">
    <property type="entry name" value="OMPADOMAIN"/>
</dbReference>
<dbReference type="RefSeq" id="WP_135340142.1">
    <property type="nucleotide sequence ID" value="NZ_SRID01000168.1"/>
</dbReference>
<reference evidence="6 7" key="1">
    <citation type="submission" date="2019-03" db="EMBL/GenBank/DDBJ databases">
        <authorList>
            <person name="Gonzalez-Pimentel J.L."/>
        </authorList>
    </citation>
    <scope>NUCLEOTIDE SEQUENCE [LARGE SCALE GENOMIC DNA]</scope>
    <source>
        <strain evidence="6 7">JCM 31289</strain>
    </source>
</reference>
<dbReference type="Gene3D" id="3.30.1330.60">
    <property type="entry name" value="OmpA-like domain"/>
    <property type="match status" value="1"/>
</dbReference>
<organism evidence="6 7">
    <name type="scientific">Streptomyces palmae</name>
    <dbReference type="NCBI Taxonomy" id="1701085"/>
    <lineage>
        <taxon>Bacteria</taxon>
        <taxon>Bacillati</taxon>
        <taxon>Actinomycetota</taxon>
        <taxon>Actinomycetes</taxon>
        <taxon>Kitasatosporales</taxon>
        <taxon>Streptomycetaceae</taxon>
        <taxon>Streptomyces</taxon>
    </lineage>
</organism>
<evidence type="ECO:0000256" key="1">
    <source>
        <dbReference type="ARBA" id="ARBA00004442"/>
    </source>
</evidence>